<organism evidence="3 4">
    <name type="scientific">Alkalihalobacillus trypoxylicola</name>
    <dbReference type="NCBI Taxonomy" id="519424"/>
    <lineage>
        <taxon>Bacteria</taxon>
        <taxon>Bacillati</taxon>
        <taxon>Bacillota</taxon>
        <taxon>Bacilli</taxon>
        <taxon>Bacillales</taxon>
        <taxon>Bacillaceae</taxon>
        <taxon>Alkalihalobacillus</taxon>
    </lineage>
</organism>
<comment type="caution">
    <text evidence="3">The sequence shown here is derived from an EMBL/GenBank/DDBJ whole genome shotgun (WGS) entry which is preliminary data.</text>
</comment>
<dbReference type="SUPFAM" id="SSF55961">
    <property type="entry name" value="Bet v1-like"/>
    <property type="match status" value="1"/>
</dbReference>
<keyword evidence="4" id="KW-1185">Reference proteome</keyword>
<evidence type="ECO:0000313" key="4">
    <source>
        <dbReference type="Proteomes" id="UP000075806"/>
    </source>
</evidence>
<sequence>MKEELIVRDQILIGAPPSVVWEILINPKFVAQWDELPDDYPQERMTLGSKVVWDLPNGEQSITKLIKVDTEHELIISLLVTGWKLKPNEGDIAYHYTLQAKGEKTLLKINIGDFALINDGQLYYDASIEFTNQAKTIIKTLSEDKQGHSM</sequence>
<dbReference type="InterPro" id="IPR023393">
    <property type="entry name" value="START-like_dom_sf"/>
</dbReference>
<dbReference type="EMBL" id="LTAO01000002">
    <property type="protein sequence ID" value="KYG34419.1"/>
    <property type="molecule type" value="Genomic_DNA"/>
</dbReference>
<dbReference type="AlphaFoldDB" id="A0A162F3M1"/>
<evidence type="ECO:0000259" key="2">
    <source>
        <dbReference type="Pfam" id="PF08327"/>
    </source>
</evidence>
<proteinExistence type="inferred from homology"/>
<comment type="similarity">
    <text evidence="1">Belongs to the AHA1 family.</text>
</comment>
<dbReference type="InterPro" id="IPR013538">
    <property type="entry name" value="ASHA1/2-like_C"/>
</dbReference>
<feature type="domain" description="Activator of Hsp90 ATPase homologue 1/2-like C-terminal" evidence="2">
    <location>
        <begin position="15"/>
        <end position="109"/>
    </location>
</feature>
<dbReference type="Proteomes" id="UP000075806">
    <property type="component" value="Unassembled WGS sequence"/>
</dbReference>
<dbReference type="Pfam" id="PF08327">
    <property type="entry name" value="AHSA1"/>
    <property type="match status" value="1"/>
</dbReference>
<reference evidence="3" key="1">
    <citation type="submission" date="2016-02" db="EMBL/GenBank/DDBJ databases">
        <title>Genome sequence of Bacillus trypoxylicola KCTC 13244(T).</title>
        <authorList>
            <person name="Jeong H."/>
            <person name="Park S.-H."/>
            <person name="Choi S.-K."/>
        </authorList>
    </citation>
    <scope>NUCLEOTIDE SEQUENCE [LARGE SCALE GENOMIC DNA]</scope>
    <source>
        <strain evidence="3">KCTC 13244</strain>
    </source>
</reference>
<evidence type="ECO:0000256" key="1">
    <source>
        <dbReference type="ARBA" id="ARBA00006817"/>
    </source>
</evidence>
<accession>A0A162F3M1</accession>
<name>A0A162F3M1_9BACI</name>
<dbReference type="Gene3D" id="3.30.530.20">
    <property type="match status" value="1"/>
</dbReference>
<evidence type="ECO:0000313" key="3">
    <source>
        <dbReference type="EMBL" id="KYG34419.1"/>
    </source>
</evidence>
<dbReference type="RefSeq" id="WP_061947579.1">
    <property type="nucleotide sequence ID" value="NZ_LTAO01000002.1"/>
</dbReference>
<gene>
    <name evidence="3" type="ORF">AZF04_14640</name>
</gene>
<protein>
    <recommendedName>
        <fullName evidence="2">Activator of Hsp90 ATPase homologue 1/2-like C-terminal domain-containing protein</fullName>
    </recommendedName>
</protein>
<dbReference type="OrthoDB" id="2355173at2"/>